<accession>A0A1F5Z1C1</accession>
<organism evidence="2 3">
    <name type="scientific">Candidatus Glassbacteria bacterium RIFCSPLOWO2_12_FULL_58_11</name>
    <dbReference type="NCBI Taxonomy" id="1817867"/>
    <lineage>
        <taxon>Bacteria</taxon>
        <taxon>Candidatus Glassiibacteriota</taxon>
    </lineage>
</organism>
<gene>
    <name evidence="2" type="ORF">A3F83_16005</name>
</gene>
<keyword evidence="1" id="KW-0732">Signal</keyword>
<name>A0A1F5Z1C1_9BACT</name>
<dbReference type="Proteomes" id="UP000179129">
    <property type="component" value="Unassembled WGS sequence"/>
</dbReference>
<dbReference type="AlphaFoldDB" id="A0A1F5Z1C1"/>
<comment type="caution">
    <text evidence="2">The sequence shown here is derived from an EMBL/GenBank/DDBJ whole genome shotgun (WGS) entry which is preliminary data.</text>
</comment>
<reference evidence="2 3" key="1">
    <citation type="journal article" date="2016" name="Nat. Commun.">
        <title>Thousands of microbial genomes shed light on interconnected biogeochemical processes in an aquifer system.</title>
        <authorList>
            <person name="Anantharaman K."/>
            <person name="Brown C.T."/>
            <person name="Hug L.A."/>
            <person name="Sharon I."/>
            <person name="Castelle C.J."/>
            <person name="Probst A.J."/>
            <person name="Thomas B.C."/>
            <person name="Singh A."/>
            <person name="Wilkins M.J."/>
            <person name="Karaoz U."/>
            <person name="Brodie E.L."/>
            <person name="Williams K.H."/>
            <person name="Hubbard S.S."/>
            <person name="Banfield J.F."/>
        </authorList>
    </citation>
    <scope>NUCLEOTIDE SEQUENCE [LARGE SCALE GENOMIC DNA]</scope>
</reference>
<feature type="chain" id="PRO_5009522761" evidence="1">
    <location>
        <begin position="25"/>
        <end position="158"/>
    </location>
</feature>
<proteinExistence type="predicted"/>
<sequence length="158" mass="17968">MRVAPVKFLLLAVLSLVFCLPCLAQKNDSAVPVTPNPPNTRLYPLYPSFDIQTSDVFFRGLVDNPSIHPLYFPLKLYYPLSVAPEPDYRPIEEKLADSVREIIPYRGGEYFCEAVQLGLDFFTYSKDVTTYGNHRLYTGLSITGHRSSFVRGGLFYNF</sequence>
<evidence type="ECO:0000313" key="3">
    <source>
        <dbReference type="Proteomes" id="UP000179129"/>
    </source>
</evidence>
<feature type="signal peptide" evidence="1">
    <location>
        <begin position="1"/>
        <end position="24"/>
    </location>
</feature>
<evidence type="ECO:0000256" key="1">
    <source>
        <dbReference type="SAM" id="SignalP"/>
    </source>
</evidence>
<protein>
    <submittedName>
        <fullName evidence="2">Uncharacterized protein</fullName>
    </submittedName>
</protein>
<dbReference type="EMBL" id="MFIX01000030">
    <property type="protein sequence ID" value="OGG06206.1"/>
    <property type="molecule type" value="Genomic_DNA"/>
</dbReference>
<evidence type="ECO:0000313" key="2">
    <source>
        <dbReference type="EMBL" id="OGG06206.1"/>
    </source>
</evidence>